<dbReference type="InterPro" id="IPR011604">
    <property type="entry name" value="PDDEXK-like_dom_sf"/>
</dbReference>
<dbReference type="InterPro" id="IPR042206">
    <property type="entry name" value="CRISPR-assoc_Cas1_C"/>
</dbReference>
<evidence type="ECO:0000256" key="2">
    <source>
        <dbReference type="ARBA" id="ARBA00022723"/>
    </source>
</evidence>
<dbReference type="HAMAP" id="MF_01470">
    <property type="entry name" value="Cas1"/>
    <property type="match status" value="1"/>
</dbReference>
<evidence type="ECO:0000313" key="12">
    <source>
        <dbReference type="EMBL" id="AIZ06527.1"/>
    </source>
</evidence>
<evidence type="ECO:0000256" key="10">
    <source>
        <dbReference type="HAMAP-Rule" id="MF_01470"/>
    </source>
</evidence>
<gene>
    <name evidence="10 12" type="primary">cas1</name>
</gene>
<dbReference type="Gene3D" id="1.20.120.920">
    <property type="entry name" value="CRISPR-associated endonuclease Cas1, C-terminal domain"/>
    <property type="match status" value="1"/>
</dbReference>
<evidence type="ECO:0000256" key="8">
    <source>
        <dbReference type="ARBA" id="ARBA00023211"/>
    </source>
</evidence>
<sequence>MPELIPISLVAHQAFCPRRAWLEAMGEKTDTHQVEIGTQAHTPADDPTRSRARRYRAVDVISHDLGVTGRCDTVELDENAAMTIVEHKATPVRRRPEVTEPMRIQVALLAGALADMGYPVSGQAIYFTNHHTRVDVPLTPADRALARDRVADTARTLAAEQAPPPLDDDRRCSRCSHISVCLPDERPLTPVTRRIVVADPDTQVLHLTTPGSRAYITRGRIEVSKSGEKLGTFPIERVQGVVVHGNVDLSGGLIRELLWRSLSVVWCTSSGRVTGWARAAQGPNGGPRLLQHVASQHGRIDLARQFVATKVANQATLLRRHGDAPTAVTRLRELQREALDSPSLTNLFGIEGDAAARYFAHFLTMLRPKVVATEGLTFSTRTRRPARDPINAALNFCYGLLTADVLRAVVACGLDPHAGFLHSSGRNKPALALDLVEEFRAPIADSVVLNAFNNGEIHTRDFSTALGTTRIGERGRKALITGYERRVTGTFRHPIFGYDVTWRRAMEIQARLVLGVIDRTQPDTKASKPDEP</sequence>
<keyword evidence="1 10" id="KW-0540">Nuclease</keyword>
<keyword evidence="8 10" id="KW-0464">Manganese</keyword>
<evidence type="ECO:0000256" key="6">
    <source>
        <dbReference type="ARBA" id="ARBA00023118"/>
    </source>
</evidence>
<dbReference type="InterPro" id="IPR002729">
    <property type="entry name" value="CRISPR-assoc_Cas1"/>
</dbReference>
<evidence type="ECO:0000256" key="5">
    <source>
        <dbReference type="ARBA" id="ARBA00022842"/>
    </source>
</evidence>
<dbReference type="NCBIfam" id="TIGR00287">
    <property type="entry name" value="cas1"/>
    <property type="match status" value="1"/>
</dbReference>
<keyword evidence="3 10" id="KW-0255">Endonuclease</keyword>
<evidence type="ECO:0000256" key="3">
    <source>
        <dbReference type="ARBA" id="ARBA00022759"/>
    </source>
</evidence>
<dbReference type="InterPro" id="IPR042211">
    <property type="entry name" value="CRISPR-assoc_Cas1_N"/>
</dbReference>
<feature type="domain" description="DUF83" evidence="11">
    <location>
        <begin position="8"/>
        <end position="182"/>
    </location>
</feature>
<evidence type="ECO:0000256" key="1">
    <source>
        <dbReference type="ARBA" id="ARBA00022722"/>
    </source>
</evidence>
<evidence type="ECO:0000256" key="9">
    <source>
        <dbReference type="ARBA" id="ARBA00038592"/>
    </source>
</evidence>
<keyword evidence="5 10" id="KW-0460">Magnesium</keyword>
<organism evidence="12">
    <name type="scientific">Salinispora arenicola</name>
    <dbReference type="NCBI Taxonomy" id="168697"/>
    <lineage>
        <taxon>Bacteria</taxon>
        <taxon>Bacillati</taxon>
        <taxon>Actinomycetota</taxon>
        <taxon>Actinomycetes</taxon>
        <taxon>Micromonosporales</taxon>
        <taxon>Micromonosporaceae</taxon>
        <taxon>Salinispora</taxon>
    </lineage>
</organism>
<feature type="binding site" evidence="10">
    <location>
        <position position="437"/>
    </location>
    <ligand>
        <name>Mn(2+)</name>
        <dbReference type="ChEBI" id="CHEBI:29035"/>
    </ligand>
</feature>
<evidence type="ECO:0000256" key="7">
    <source>
        <dbReference type="ARBA" id="ARBA00023125"/>
    </source>
</evidence>
<evidence type="ECO:0000256" key="4">
    <source>
        <dbReference type="ARBA" id="ARBA00022801"/>
    </source>
</evidence>
<keyword evidence="7 10" id="KW-0238">DNA-binding</keyword>
<evidence type="ECO:0000259" key="11">
    <source>
        <dbReference type="Pfam" id="PF01930"/>
    </source>
</evidence>
<comment type="similarity">
    <text evidence="10">Belongs to the CRISPR-associated endonuclease Cas1 family.</text>
</comment>
<dbReference type="GO" id="GO:0051607">
    <property type="term" value="P:defense response to virus"/>
    <property type="evidence" value="ECO:0007669"/>
    <property type="project" value="UniProtKB-UniRule"/>
</dbReference>
<comment type="subunit">
    <text evidence="9 10">Homodimer, forms a heterotetramer with a Cas2 homodimer.</text>
</comment>
<dbReference type="EMBL" id="KM526998">
    <property type="protein sequence ID" value="AIZ06527.1"/>
    <property type="molecule type" value="Genomic_DNA"/>
</dbReference>
<accession>A0A0A7HK39</accession>
<comment type="cofactor">
    <cofactor evidence="10">
        <name>Mg(2+)</name>
        <dbReference type="ChEBI" id="CHEBI:18420"/>
    </cofactor>
    <cofactor evidence="10">
        <name>Mn(2+)</name>
        <dbReference type="ChEBI" id="CHEBI:29035"/>
    </cofactor>
</comment>
<dbReference type="InterPro" id="IPR022765">
    <property type="entry name" value="Dna2/Cas4_DUF83"/>
</dbReference>
<dbReference type="PANTHER" id="PTHR34353:SF2">
    <property type="entry name" value="CRISPR-ASSOCIATED ENDONUCLEASE CAS1 1"/>
    <property type="match status" value="1"/>
</dbReference>
<dbReference type="GO" id="GO:0046872">
    <property type="term" value="F:metal ion binding"/>
    <property type="evidence" value="ECO:0007669"/>
    <property type="project" value="UniProtKB-UniRule"/>
</dbReference>
<dbReference type="Gene3D" id="3.90.320.10">
    <property type="match status" value="1"/>
</dbReference>
<dbReference type="PANTHER" id="PTHR34353">
    <property type="entry name" value="CRISPR-ASSOCIATED ENDONUCLEASE CAS1 1"/>
    <property type="match status" value="1"/>
</dbReference>
<feature type="binding site" evidence="10">
    <location>
        <position position="422"/>
    </location>
    <ligand>
        <name>Mn(2+)</name>
        <dbReference type="ChEBI" id="CHEBI:29035"/>
    </ligand>
</feature>
<name>A0A0A7HK39_SALAC</name>
<keyword evidence="2 10" id="KW-0479">Metal-binding</keyword>
<dbReference type="GO" id="GO:0043571">
    <property type="term" value="P:maintenance of CRISPR repeat elements"/>
    <property type="evidence" value="ECO:0007669"/>
    <property type="project" value="UniProtKB-UniRule"/>
</dbReference>
<reference evidence="12" key="1">
    <citation type="journal article" date="2014" name="BMC Genomics">
        <title>CRISPR-Cas systems in the marine actinomycete Salinispora: linkages with phage defense, microdiversity and biogeography.</title>
        <authorList>
            <person name="Wietz M."/>
            <person name="Millan-Aguinaga N."/>
            <person name="Jensen P.R."/>
        </authorList>
    </citation>
    <scope>NUCLEOTIDE SEQUENCE</scope>
    <source>
        <strain evidence="12">CNS051</strain>
    </source>
</reference>
<comment type="function">
    <text evidence="10">CRISPR (clustered regularly interspaced short palindromic repeat), is an adaptive immune system that provides protection against mobile genetic elements (viruses, transposable elements and conjugative plasmids). CRISPR clusters contain spacers, sequences complementary to antecedent mobile elements, and target invading nucleic acids. CRISPR clusters are transcribed and processed into CRISPR RNA (crRNA). Acts as a dsDNA endonuclease. Involved in the integration of spacer DNA into the CRISPR cassette.</text>
</comment>
<dbReference type="GO" id="GO:0003677">
    <property type="term" value="F:DNA binding"/>
    <property type="evidence" value="ECO:0007669"/>
    <property type="project" value="UniProtKB-KW"/>
</dbReference>
<dbReference type="Pfam" id="PF01867">
    <property type="entry name" value="Cas_Cas1"/>
    <property type="match status" value="1"/>
</dbReference>
<keyword evidence="4 10" id="KW-0378">Hydrolase</keyword>
<dbReference type="CDD" id="cd09634">
    <property type="entry name" value="Cas1_I-II-III"/>
    <property type="match status" value="1"/>
</dbReference>
<dbReference type="GO" id="GO:0004519">
    <property type="term" value="F:endonuclease activity"/>
    <property type="evidence" value="ECO:0007669"/>
    <property type="project" value="UniProtKB-UniRule"/>
</dbReference>
<dbReference type="Pfam" id="PF01930">
    <property type="entry name" value="Cas_Cas4"/>
    <property type="match status" value="1"/>
</dbReference>
<dbReference type="AlphaFoldDB" id="A0A0A7HK39"/>
<protein>
    <recommendedName>
        <fullName evidence="10">CRISPR-associated endonuclease Cas1</fullName>
        <ecNumber evidence="10">3.1.-.-</ecNumber>
    </recommendedName>
</protein>
<proteinExistence type="inferred from homology"/>
<feature type="binding site" evidence="10">
    <location>
        <position position="351"/>
    </location>
    <ligand>
        <name>Mn(2+)</name>
        <dbReference type="ChEBI" id="CHEBI:29035"/>
    </ligand>
</feature>
<keyword evidence="6 10" id="KW-0051">Antiviral defense</keyword>
<dbReference type="InterPro" id="IPR050646">
    <property type="entry name" value="Cas1"/>
</dbReference>
<dbReference type="EC" id="3.1.-.-" evidence="10"/>
<dbReference type="Gene3D" id="3.100.10.20">
    <property type="entry name" value="CRISPR-associated endonuclease Cas1, N-terminal domain"/>
    <property type="match status" value="1"/>
</dbReference>
<dbReference type="GO" id="GO:0016787">
    <property type="term" value="F:hydrolase activity"/>
    <property type="evidence" value="ECO:0007669"/>
    <property type="project" value="UniProtKB-KW"/>
</dbReference>